<dbReference type="GO" id="GO:0006281">
    <property type="term" value="P:DNA repair"/>
    <property type="evidence" value="ECO:0007669"/>
    <property type="project" value="TreeGrafter"/>
</dbReference>
<evidence type="ECO:0000313" key="15">
    <source>
        <dbReference type="EMBL" id="KAK9501602.1"/>
    </source>
</evidence>
<evidence type="ECO:0000256" key="11">
    <source>
        <dbReference type="RuleBase" id="RU271113"/>
    </source>
</evidence>
<dbReference type="GO" id="GO:0035097">
    <property type="term" value="C:histone methyltransferase complex"/>
    <property type="evidence" value="ECO:0007669"/>
    <property type="project" value="UniProtKB-ARBA"/>
</dbReference>
<evidence type="ECO:0000259" key="14">
    <source>
        <dbReference type="PROSITE" id="PS51569"/>
    </source>
</evidence>
<feature type="coiled-coil region" evidence="12">
    <location>
        <begin position="615"/>
        <end position="642"/>
    </location>
</feature>
<comment type="caution">
    <text evidence="15">The sequence shown here is derived from an EMBL/GenBank/DDBJ whole genome shotgun (WGS) entry which is preliminary data.</text>
</comment>
<evidence type="ECO:0000256" key="4">
    <source>
        <dbReference type="ARBA" id="ARBA00022603"/>
    </source>
</evidence>
<dbReference type="PANTHER" id="PTHR21451:SF0">
    <property type="entry name" value="HISTONE-LYSINE N-METHYLTRANSFERASE, H3 LYSINE-79 SPECIFIC"/>
    <property type="match status" value="1"/>
</dbReference>
<feature type="compositionally biased region" description="Basic residues" evidence="13">
    <location>
        <begin position="367"/>
        <end position="385"/>
    </location>
</feature>
<feature type="domain" description="DOT1" evidence="14">
    <location>
        <begin position="12"/>
        <end position="328"/>
    </location>
</feature>
<evidence type="ECO:0000256" key="3">
    <source>
        <dbReference type="ARBA" id="ARBA00020987"/>
    </source>
</evidence>
<comment type="function">
    <text evidence="11">Histone methyltransferase that specifically trimethylates histone H3 to form H3K79me3. This methylation is required for telomere silencing and for the pachytene checkpoint during the meiotic cell cycle by allowing the recruitment of RAD9 to double strand breaks. Nucleosomes are preferred as substrate compared to free histone.</text>
</comment>
<dbReference type="GO" id="GO:0000077">
    <property type="term" value="P:DNA damage checkpoint signaling"/>
    <property type="evidence" value="ECO:0007669"/>
    <property type="project" value="TreeGrafter"/>
</dbReference>
<evidence type="ECO:0000256" key="6">
    <source>
        <dbReference type="ARBA" id="ARBA00022691"/>
    </source>
</evidence>
<evidence type="ECO:0000256" key="5">
    <source>
        <dbReference type="ARBA" id="ARBA00022679"/>
    </source>
</evidence>
<dbReference type="GO" id="GO:0032259">
    <property type="term" value="P:methylation"/>
    <property type="evidence" value="ECO:0007669"/>
    <property type="project" value="UniProtKB-KW"/>
</dbReference>
<dbReference type="Gene3D" id="3.40.50.150">
    <property type="entry name" value="Vaccinia Virus protein VP39"/>
    <property type="match status" value="1"/>
</dbReference>
<comment type="miscellaneous">
    <text evidence="11">In contrast to other lysine histone methyltransferases, it does not contain a SET domain, suggesting the existence of another mechanism for methylation of lysine residues of histones.</text>
</comment>
<evidence type="ECO:0000256" key="9">
    <source>
        <dbReference type="ARBA" id="ARBA00029821"/>
    </source>
</evidence>
<keyword evidence="16" id="KW-1185">Reference proteome</keyword>
<feature type="compositionally biased region" description="Polar residues" evidence="13">
    <location>
        <begin position="423"/>
        <end position="438"/>
    </location>
</feature>
<dbReference type="Pfam" id="PF08123">
    <property type="entry name" value="DOT1"/>
    <property type="match status" value="1"/>
</dbReference>
<dbReference type="PANTHER" id="PTHR21451">
    <property type="entry name" value="HISTONE H3 METHYLTRANSFERASE"/>
    <property type="match status" value="1"/>
</dbReference>
<keyword evidence="12" id="KW-0175">Coiled coil</keyword>
<reference evidence="15 16" key="1">
    <citation type="submission" date="2022-12" db="EMBL/GenBank/DDBJ databases">
        <title>Chromosome-level genome assembly of true bugs.</title>
        <authorList>
            <person name="Ma L."/>
            <person name="Li H."/>
        </authorList>
    </citation>
    <scope>NUCLEOTIDE SEQUENCE [LARGE SCALE GENOMIC DNA]</scope>
    <source>
        <strain evidence="15">Lab_2022b</strain>
    </source>
</reference>
<dbReference type="InterPro" id="IPR030445">
    <property type="entry name" value="H3-K79_meTrfase"/>
</dbReference>
<feature type="coiled-coil region" evidence="12">
    <location>
        <begin position="547"/>
        <end position="581"/>
    </location>
</feature>
<keyword evidence="4 11" id="KW-0489">Methyltransferase</keyword>
<dbReference type="Gene3D" id="1.10.260.60">
    <property type="match status" value="1"/>
</dbReference>
<evidence type="ECO:0000256" key="8">
    <source>
        <dbReference type="ARBA" id="ARBA00023242"/>
    </source>
</evidence>
<feature type="region of interest" description="Disordered" evidence="13">
    <location>
        <begin position="423"/>
        <end position="458"/>
    </location>
</feature>
<evidence type="ECO:0000256" key="12">
    <source>
        <dbReference type="SAM" id="Coils"/>
    </source>
</evidence>
<keyword evidence="8 11" id="KW-0539">Nucleus</keyword>
<dbReference type="SUPFAM" id="SSF53335">
    <property type="entry name" value="S-adenosyl-L-methionine-dependent methyltransferases"/>
    <property type="match status" value="1"/>
</dbReference>
<dbReference type="PROSITE" id="PS51569">
    <property type="entry name" value="DOT1"/>
    <property type="match status" value="1"/>
</dbReference>
<dbReference type="InterPro" id="IPR025789">
    <property type="entry name" value="DOT1_dom"/>
</dbReference>
<dbReference type="EMBL" id="JAPXFL010000009">
    <property type="protein sequence ID" value="KAK9501602.1"/>
    <property type="molecule type" value="Genomic_DNA"/>
</dbReference>
<comment type="similarity">
    <text evidence="11">Belongs to the class I-like SAM-binding methyltransferase superfamily. DOT1 family.</text>
</comment>
<dbReference type="GO" id="GO:0140956">
    <property type="term" value="F:histone H3K79 trimethyltransferase activity"/>
    <property type="evidence" value="ECO:0007669"/>
    <property type="project" value="UniProtKB-EC"/>
</dbReference>
<evidence type="ECO:0000256" key="13">
    <source>
        <dbReference type="SAM" id="MobiDB-lite"/>
    </source>
</evidence>
<dbReference type="AlphaFoldDB" id="A0AAW1CTB4"/>
<name>A0AAW1CTB4_9HEMI</name>
<protein>
    <recommendedName>
        <fullName evidence="3 11">Histone-lysine N-methyltransferase, H3 lysine-79 specific</fullName>
        <ecNumber evidence="2 11">2.1.1.360</ecNumber>
    </recommendedName>
    <alternativeName>
        <fullName evidence="9 11">Histone H3-K79 methyltransferase</fullName>
    </alternativeName>
</protein>
<feature type="compositionally biased region" description="Low complexity" evidence="13">
    <location>
        <begin position="338"/>
        <end position="354"/>
    </location>
</feature>
<evidence type="ECO:0000256" key="7">
    <source>
        <dbReference type="ARBA" id="ARBA00022853"/>
    </source>
</evidence>
<evidence type="ECO:0000256" key="1">
    <source>
        <dbReference type="ARBA" id="ARBA00004123"/>
    </source>
</evidence>
<accession>A0AAW1CTB4</accession>
<feature type="region of interest" description="Disordered" evidence="13">
    <location>
        <begin position="331"/>
        <end position="401"/>
    </location>
</feature>
<dbReference type="FunFam" id="1.10.260.60:FF:000001">
    <property type="entry name" value="Histone-lysine N-methyltransferase, H3 lysine-79 specific"/>
    <property type="match status" value="1"/>
</dbReference>
<gene>
    <name evidence="15" type="ORF">O3M35_012298</name>
</gene>
<dbReference type="FunFam" id="3.40.50.150:FF:000033">
    <property type="entry name" value="Histone-lysine N-methyltransferase, H3 lysine-79 specific"/>
    <property type="match status" value="1"/>
</dbReference>
<sequence length="724" mass="83852">MELRLHSPVGADPIIYQWPLVIPGCKGRNGASEIVETIRWVCEDFPELKLPMQKNILTDFDLNSYESMKNLCEKFNRAVDSIVLLSKGTSLRQEYTSKYPSRGLLRHILQQVYTQAVFDPEKLNQYEPFSPEVYGETSFDLISNMIDQINVTKDDIFVDLGSGVGQVVLQMAAATPCKMSVGVEKAEVPSTYAEYMNENFRKWMHWYGKSYGDYLLIKGDFLTDEHRETITSASIVFVNNFAFGPTVDHMLKERFAELRDGTKIVSSKSFCPLNFRITDRNLSDIGTIMHVSEMQPIRGSVSWTDKPVAFYLHVIDRTKLERYFQRQKYPKKRIAENSGSEESSVSPSVESTPPRELNTENNLKSVKNNKKRFRDGKPVIKRRKELRKENSKSNNNFPEFDYEPRVTTRRAWSEYCAKTFPTSTNEKVNNDKITVTKENTTDKNDKHSRRREKKEERIRRHRKLNSRKLKKVKPRKSIKINGLDLLHDQTVLSTAVQSKGPPPPGCIEQKLEDAHQINIDQSIEKLLDIYRQQLKTAVNNFSSPDYRNFLVEQIAKEKERNKSLLEKTSELETEVSSLTNDYAMYTKARMKELNLNECSSKVDVMQKILEEKNKQSNLETQATLLKKKIVNLEKETKKLANKRELITGKNSIENSTKNHQIIFQEILHSYQRNKQLRNMCSFLETDVARIEKAIVNNVVHIYSNSDRRRDESTLQQVEVKAPTL</sequence>
<proteinExistence type="inferred from homology"/>
<evidence type="ECO:0000256" key="10">
    <source>
        <dbReference type="ARBA" id="ARBA00047770"/>
    </source>
</evidence>
<keyword evidence="5 11" id="KW-0808">Transferase</keyword>
<evidence type="ECO:0000256" key="2">
    <source>
        <dbReference type="ARBA" id="ARBA00012190"/>
    </source>
</evidence>
<keyword evidence="7 11" id="KW-0156">Chromatin regulator</keyword>
<dbReference type="InterPro" id="IPR029063">
    <property type="entry name" value="SAM-dependent_MTases_sf"/>
</dbReference>
<dbReference type="EC" id="2.1.1.360" evidence="2 11"/>
<organism evidence="15 16">
    <name type="scientific">Rhynocoris fuscipes</name>
    <dbReference type="NCBI Taxonomy" id="488301"/>
    <lineage>
        <taxon>Eukaryota</taxon>
        <taxon>Metazoa</taxon>
        <taxon>Ecdysozoa</taxon>
        <taxon>Arthropoda</taxon>
        <taxon>Hexapoda</taxon>
        <taxon>Insecta</taxon>
        <taxon>Pterygota</taxon>
        <taxon>Neoptera</taxon>
        <taxon>Paraneoptera</taxon>
        <taxon>Hemiptera</taxon>
        <taxon>Heteroptera</taxon>
        <taxon>Panheteroptera</taxon>
        <taxon>Cimicomorpha</taxon>
        <taxon>Reduviidae</taxon>
        <taxon>Harpactorinae</taxon>
        <taxon>Harpactorini</taxon>
        <taxon>Rhynocoris</taxon>
    </lineage>
</organism>
<dbReference type="Proteomes" id="UP001461498">
    <property type="component" value="Unassembled WGS sequence"/>
</dbReference>
<evidence type="ECO:0000313" key="16">
    <source>
        <dbReference type="Proteomes" id="UP001461498"/>
    </source>
</evidence>
<comment type="subcellular location">
    <subcellularLocation>
        <location evidence="1 11">Nucleus</location>
    </subcellularLocation>
</comment>
<comment type="catalytic activity">
    <reaction evidence="10 11">
        <text>L-lysyl(79)-[histone H3] + 3 S-adenosyl-L-methionine = N(6),N(6),N(6)-trimethyl-L-lysyl(79)-[histone H3] + 3 S-adenosyl-L-homocysteine + 3 H(+)</text>
        <dbReference type="Rhea" id="RHEA:60328"/>
        <dbReference type="Rhea" id="RHEA-COMP:15549"/>
        <dbReference type="Rhea" id="RHEA-COMP:15552"/>
        <dbReference type="ChEBI" id="CHEBI:15378"/>
        <dbReference type="ChEBI" id="CHEBI:29969"/>
        <dbReference type="ChEBI" id="CHEBI:57856"/>
        <dbReference type="ChEBI" id="CHEBI:59789"/>
        <dbReference type="ChEBI" id="CHEBI:61961"/>
        <dbReference type="EC" id="2.1.1.360"/>
    </reaction>
</comment>
<keyword evidence="6 11" id="KW-0949">S-adenosyl-L-methionine</keyword>